<dbReference type="GO" id="GO:0003677">
    <property type="term" value="F:DNA binding"/>
    <property type="evidence" value="ECO:0007669"/>
    <property type="project" value="InterPro"/>
</dbReference>
<protein>
    <recommendedName>
        <fullName evidence="3">Type VII secretion system protein EssC</fullName>
    </recommendedName>
</protein>
<dbReference type="InterPro" id="IPR050206">
    <property type="entry name" value="FtsK/SpoIIIE/SftA"/>
</dbReference>
<dbReference type="GO" id="GO:0005886">
    <property type="term" value="C:plasma membrane"/>
    <property type="evidence" value="ECO:0007669"/>
    <property type="project" value="UniProtKB-SubCell"/>
</dbReference>
<dbReference type="PROSITE" id="PS50901">
    <property type="entry name" value="FTSK"/>
    <property type="match status" value="2"/>
</dbReference>
<evidence type="ECO:0000313" key="17">
    <source>
        <dbReference type="EMBL" id="PHK48482.1"/>
    </source>
</evidence>
<dbReference type="Pfam" id="PF12538">
    <property type="entry name" value="FtsK_SpoIIIE_N"/>
    <property type="match status" value="1"/>
</dbReference>
<evidence type="ECO:0000256" key="10">
    <source>
        <dbReference type="ARBA" id="ARBA00023026"/>
    </source>
</evidence>
<feature type="transmembrane region" description="Helical" evidence="15">
    <location>
        <begin position="257"/>
        <end position="278"/>
    </location>
</feature>
<dbReference type="GO" id="GO:0005524">
    <property type="term" value="F:ATP binding"/>
    <property type="evidence" value="ECO:0007669"/>
    <property type="project" value="UniProtKB-UniRule"/>
</dbReference>
<evidence type="ECO:0000256" key="6">
    <source>
        <dbReference type="ARBA" id="ARBA00022737"/>
    </source>
</evidence>
<comment type="caution">
    <text evidence="17">The sequence shown here is derived from an EMBL/GenBank/DDBJ whole genome shotgun (WGS) entry which is preliminary data.</text>
</comment>
<comment type="subunit">
    <text evidence="13">Homooligomer. Interacts with EsaE.</text>
</comment>
<dbReference type="SUPFAM" id="SSF52540">
    <property type="entry name" value="P-loop containing nucleoside triphosphate hydrolases"/>
    <property type="match status" value="2"/>
</dbReference>
<keyword evidence="6" id="KW-0677">Repeat</keyword>
<dbReference type="InterPro" id="IPR008984">
    <property type="entry name" value="SMAD_FHA_dom_sf"/>
</dbReference>
<comment type="function">
    <text evidence="12">Component of the type VII secretion system (Ess). Required for the secretion of substrates including EsxA and EsxB. However, unable to support secretion of the substrate protein EsxC.</text>
</comment>
<evidence type="ECO:0000256" key="13">
    <source>
        <dbReference type="ARBA" id="ARBA00046429"/>
    </source>
</evidence>
<proteinExistence type="inferred from homology"/>
<keyword evidence="11 15" id="KW-0472">Membrane</keyword>
<dbReference type="Gene3D" id="2.60.200.20">
    <property type="match status" value="2"/>
</dbReference>
<evidence type="ECO:0000256" key="8">
    <source>
        <dbReference type="ARBA" id="ARBA00022840"/>
    </source>
</evidence>
<dbReference type="InterPro" id="IPR023839">
    <property type="entry name" value="Firmicutes_EssC_C"/>
</dbReference>
<dbReference type="Proteomes" id="UP000223828">
    <property type="component" value="Unassembled WGS sequence"/>
</dbReference>
<sequence>MHKLIIKYQAQLKMLNLRDQKIYTISGDRTADITIKNLDEAIHLEQNEEGMWQANHTTIFKSLVRKTKNDDITLTVYSDEEAVSYAYPSQQDVMTIGPDAFEDIVVNDLSSVLMFKDIDQIKQQGFIRLVHDSSVDVYVNYELHKEKTNKIYIGDQLFIDGMWIEIQAEGIIVRSHRTVQSKLILLKRNEPNAQSDEYNDYHRSPRIIHREPTEKIKIEKPPQPVQKNNTMIWRAIIPPLVMIALTVVIFLVRPIGIYIFMMIGMSTVTIIFGITTYFTEKKKYKEAVEKREKDYKQYLSDKTTEINNAIKDQRFSLNFHYPTLPEIKDIVETKAPRIYEKTSHHHDFLHYKLGITNIKKSFEIDYQEDEFIQRRDELFDDAKEVYEFYQDVEQAPLVNDLTHGPIAYIGTRHLIIEELEKMILQLSTFHSYHDIEFLFVIREDERASFNWARWLPHMTFQAQNIRGFVYDQRTRDQILTSMYSMIKERIHTVRERSKSNEKIIFNPHLIFVITDMSLIIDHVILEYVNQDLSEYGISLIFVEDVIESLPEHVETIIDIKSRTEGMLVMKEEELTQLKFTPEDIGELDKEYVARRLANLNHIEHMKNAIPNSITFLQMYNVKEVDALNIEQRWQQNETFKTMAVPLGVRGKDDVLSLNLHEKAHGPHGLIAGTTGSGKSEIIQSYILSLAVNFHPHEIAFLLIDYKGGGMANLFKDLKHLVGTITNLDGDEAMRALTSIKAELRKRQRLFGQFDVNHINQYHKLFKEGIATEPMPHLFIISDEFAELKSEQPDFMKELVSTARIGRSLGIHLILATQKPSGVVDDQIWSNSKFKLALKVQDRQDSNEILKTPDAADITLPGRAYLQVGNNEIYELFQSAWSGAAYDTVGDALEVEDKTIYMINDFGQLQAINKDLSGLDNDEPEETQTELEAVIDHIERVTERLGVEHVERPWLPPLPEAVYQTDLTETDFKKLWSDQPQEVELTIGLKDVPEEQYQGPMSLKLKQAGHIALIGSPGYGRTTFLHNTIFDIARHYRPDQAHMYLFDFGTNGLMPVSDIPHVADYFTVDQEDKVEKAIKRVNQLISDRKKLLSQERVVNIEQYNRETRTTVPNVFIIIDNYDTVKESPFVESYEEMMAKVTREGLALGVHIILTGSRSNAIKSAIFTNIKTRIALYLFENNELTNIIGSYKKGVKDIKGRAVINDDNFTQMQIAQPFELEEGQTYNSRIKDEVAQMNEHYVGDYPAHIPMMPEKVGIEVFKEKYEFDNLIKNEQMLPIGLEFEEVKPVGIKLVSTNLFTSAKPSDLDVGFEILEKQLNDVAKSYEIAVLDPNGRLKQSQYENYLYCYDNQDVIGFKKELVNFIKNIEPQKQWFVVITDYKEFINVANPTNEEIKTIFLDGPKNNVYPIVFGLYQDTIGGFKTEAKLLKEIVSEAFIGMSISEQDLIKVKYNSNEPILKRKEMYNISEYSYKRIRLFD</sequence>
<organism evidence="17 18">
    <name type="scientific">Staphylococcus edaphicus</name>
    <dbReference type="NCBI Taxonomy" id="1955013"/>
    <lineage>
        <taxon>Bacteria</taxon>
        <taxon>Bacillati</taxon>
        <taxon>Bacillota</taxon>
        <taxon>Bacilli</taxon>
        <taxon>Bacillales</taxon>
        <taxon>Staphylococcaceae</taxon>
        <taxon>Staphylococcus</taxon>
    </lineage>
</organism>
<evidence type="ECO:0000256" key="7">
    <source>
        <dbReference type="ARBA" id="ARBA00022741"/>
    </source>
</evidence>
<keyword evidence="10" id="KW-0843">Virulence</keyword>
<dbReference type="PANTHER" id="PTHR22683">
    <property type="entry name" value="SPORULATION PROTEIN RELATED"/>
    <property type="match status" value="1"/>
</dbReference>
<evidence type="ECO:0000256" key="4">
    <source>
        <dbReference type="ARBA" id="ARBA00022475"/>
    </source>
</evidence>
<evidence type="ECO:0000256" key="1">
    <source>
        <dbReference type="ARBA" id="ARBA00004651"/>
    </source>
</evidence>
<dbReference type="EMBL" id="MRZN01000035">
    <property type="protein sequence ID" value="PHK48482.1"/>
    <property type="molecule type" value="Genomic_DNA"/>
</dbReference>
<evidence type="ECO:0000256" key="3">
    <source>
        <dbReference type="ARBA" id="ARBA00015181"/>
    </source>
</evidence>
<evidence type="ECO:0000256" key="15">
    <source>
        <dbReference type="SAM" id="Phobius"/>
    </source>
</evidence>
<evidence type="ECO:0000256" key="2">
    <source>
        <dbReference type="ARBA" id="ARBA00008113"/>
    </source>
</evidence>
<feature type="domain" description="FtsK" evidence="16">
    <location>
        <begin position="651"/>
        <end position="846"/>
    </location>
</feature>
<dbReference type="InterPro" id="IPR022206">
    <property type="entry name" value="Firmicutes_EssC_N"/>
</dbReference>
<evidence type="ECO:0000259" key="16">
    <source>
        <dbReference type="PROSITE" id="PS50901"/>
    </source>
</evidence>
<dbReference type="OrthoDB" id="9807790at2"/>
<dbReference type="Pfam" id="PF01580">
    <property type="entry name" value="FtsK_SpoIIIE"/>
    <property type="match status" value="2"/>
</dbReference>
<feature type="binding site" evidence="14">
    <location>
        <begin position="1014"/>
        <end position="1021"/>
    </location>
    <ligand>
        <name>ATP</name>
        <dbReference type="ChEBI" id="CHEBI:30616"/>
    </ligand>
</feature>
<dbReference type="InterPro" id="IPR002543">
    <property type="entry name" value="FtsK_dom"/>
</dbReference>
<keyword evidence="7 14" id="KW-0547">Nucleotide-binding</keyword>
<dbReference type="RefSeq" id="WP_099091417.1">
    <property type="nucleotide sequence ID" value="NZ_MRZN01000035.1"/>
</dbReference>
<dbReference type="SUPFAM" id="SSF49879">
    <property type="entry name" value="SMAD/FHA domain"/>
    <property type="match status" value="2"/>
</dbReference>
<dbReference type="Gene3D" id="3.40.50.300">
    <property type="entry name" value="P-loop containing nucleotide triphosphate hydrolases"/>
    <property type="match status" value="2"/>
</dbReference>
<accession>A0A2C6U3M4</accession>
<comment type="subcellular location">
    <subcellularLocation>
        <location evidence="1">Cell membrane</location>
        <topology evidence="1">Multi-pass membrane protein</topology>
    </subcellularLocation>
</comment>
<dbReference type="PANTHER" id="PTHR22683:SF1">
    <property type="entry name" value="TYPE VII SECRETION SYSTEM PROTEIN ESSC"/>
    <property type="match status" value="1"/>
</dbReference>
<keyword evidence="5 15" id="KW-0812">Transmembrane</keyword>
<reference evidence="18" key="1">
    <citation type="submission" date="2017-10" db="EMBL/GenBank/DDBJ databases">
        <title>Staphylococcus edaphicus sp. nov., isolated in Antarctica, harbouring mecC gene and genomic islands essential in adaptation to extreme environment.</title>
        <authorList>
            <person name="Pantucek R."/>
            <person name="Sedlacek I."/>
            <person name="Indrakova A."/>
            <person name="Vrbovska V."/>
            <person name="Maslanova I."/>
            <person name="Kovarovic V."/>
            <person name="Svec P."/>
            <person name="Kralova S."/>
            <person name="Kristofova L."/>
            <person name="Keklakova J."/>
            <person name="Petras P."/>
            <person name="Doskar J."/>
        </authorList>
    </citation>
    <scope>NUCLEOTIDE SEQUENCE [LARGE SCALE GENOMIC DNA]</scope>
    <source>
        <strain evidence="18">CCM 5085</strain>
    </source>
</reference>
<name>A0A2C6U3M4_9STAP</name>
<evidence type="ECO:0000313" key="18">
    <source>
        <dbReference type="Proteomes" id="UP000223828"/>
    </source>
</evidence>
<keyword evidence="8 14" id="KW-0067">ATP-binding</keyword>
<gene>
    <name evidence="17" type="primary">essC</name>
    <name evidence="17" type="ORF">BTJ66_13280</name>
</gene>
<evidence type="ECO:0000256" key="9">
    <source>
        <dbReference type="ARBA" id="ARBA00022989"/>
    </source>
</evidence>
<evidence type="ECO:0000256" key="12">
    <source>
        <dbReference type="ARBA" id="ARBA00045457"/>
    </source>
</evidence>
<evidence type="ECO:0000256" key="5">
    <source>
        <dbReference type="ARBA" id="ARBA00022692"/>
    </source>
</evidence>
<feature type="domain" description="FtsK" evidence="16">
    <location>
        <begin position="997"/>
        <end position="1183"/>
    </location>
</feature>
<feature type="binding site" evidence="14">
    <location>
        <begin position="672"/>
        <end position="679"/>
    </location>
    <ligand>
        <name>ATP</name>
        <dbReference type="ChEBI" id="CHEBI:30616"/>
    </ligand>
</feature>
<keyword evidence="9 15" id="KW-1133">Transmembrane helix</keyword>
<keyword evidence="4" id="KW-1003">Cell membrane</keyword>
<evidence type="ECO:0000256" key="14">
    <source>
        <dbReference type="PROSITE-ProRule" id="PRU00289"/>
    </source>
</evidence>
<evidence type="ECO:0000256" key="11">
    <source>
        <dbReference type="ARBA" id="ARBA00023136"/>
    </source>
</evidence>
<comment type="similarity">
    <text evidence="2">Belongs to the EssC family.</text>
</comment>
<dbReference type="NCBIfam" id="TIGR03928">
    <property type="entry name" value="T7_EssCb_Firm"/>
    <property type="match status" value="1"/>
</dbReference>
<feature type="transmembrane region" description="Helical" evidence="15">
    <location>
        <begin position="231"/>
        <end position="251"/>
    </location>
</feature>
<dbReference type="InterPro" id="IPR027417">
    <property type="entry name" value="P-loop_NTPase"/>
</dbReference>